<reference evidence="1 2" key="1">
    <citation type="journal article" date="2012" name="Microbes Environ.">
        <title>Complete genome sequence of Bradyrhizobium sp. S23321: insights into symbiosis evolution in soil oligotrophs.</title>
        <authorList>
            <person name="Okubo T."/>
            <person name="Tsukui T."/>
            <person name="Maita H."/>
            <person name="Okamoto S."/>
            <person name="Oshima K."/>
            <person name="Fujisawa T."/>
            <person name="Saito A."/>
            <person name="Futamata H."/>
            <person name="Hattori R."/>
            <person name="Shimomura Y."/>
            <person name="Haruta S."/>
            <person name="Morimoto S."/>
            <person name="Wang Y."/>
            <person name="Sakai Y."/>
            <person name="Hattori M."/>
            <person name="Aizawa S."/>
            <person name="Nagashima K.V.P."/>
            <person name="Masuda S."/>
            <person name="Hattori T."/>
            <person name="Yamashita A."/>
            <person name="Bao Z."/>
            <person name="Hayatsu M."/>
            <person name="Kajiya-Kanegae H."/>
            <person name="Yoshinaga I."/>
            <person name="Sakamoto K."/>
            <person name="Toyota K."/>
            <person name="Nakao M."/>
            <person name="Kohara M."/>
            <person name="Anda M."/>
            <person name="Niwa R."/>
            <person name="Jung-Hwan P."/>
            <person name="Sameshima-Saito R."/>
            <person name="Tokuda S."/>
            <person name="Yamamoto S."/>
            <person name="Yamamoto S."/>
            <person name="Yokoyama T."/>
            <person name="Akutsu T."/>
            <person name="Nakamura Y."/>
            <person name="Nakahira-Yanaka Y."/>
            <person name="Takada Hoshino Y."/>
            <person name="Hirakawa H."/>
            <person name="Mitsui H."/>
            <person name="Terasawa K."/>
            <person name="Itakura M."/>
            <person name="Sato S."/>
            <person name="Ikeda-Ohtsubo W."/>
            <person name="Sakakura N."/>
            <person name="Kaminuma E."/>
            <person name="Minamisawa K."/>
        </authorList>
    </citation>
    <scope>NUCLEOTIDE SEQUENCE [LARGE SCALE GENOMIC DNA]</scope>
    <source>
        <strain evidence="1 2">S23321</strain>
    </source>
</reference>
<sequence length="147" mass="15621">MSETAAMLEALAVRCKTATEADRMLDADIFLETGEFARRRITDARMLNRDYVRRLAAVYGVPGFTSSIDAAISLIPEGCYWHIGHGRTRADEPLGGAAICAPGSIEALAEAEGATVALAICAAALMLRAFHAADRTPLITMPAKGRA</sequence>
<gene>
    <name evidence="1" type="ORF">S23_27660</name>
</gene>
<evidence type="ECO:0000313" key="1">
    <source>
        <dbReference type="EMBL" id="BAL75978.1"/>
    </source>
</evidence>
<keyword evidence="2" id="KW-1185">Reference proteome</keyword>
<evidence type="ECO:0000313" key="2">
    <source>
        <dbReference type="Proteomes" id="UP000007886"/>
    </source>
</evidence>
<accession>A0AAI8MDJ6</accession>
<dbReference type="AlphaFoldDB" id="A0AAI8MDJ6"/>
<name>A0AAI8MDJ6_9BRAD</name>
<dbReference type="KEGG" id="brs:S23_27660"/>
<dbReference type="EMBL" id="AP012279">
    <property type="protein sequence ID" value="BAL75978.1"/>
    <property type="molecule type" value="Genomic_DNA"/>
</dbReference>
<proteinExistence type="predicted"/>
<dbReference type="Proteomes" id="UP000007886">
    <property type="component" value="Chromosome"/>
</dbReference>
<dbReference type="RefSeq" id="WP_015685298.1">
    <property type="nucleotide sequence ID" value="NC_017082.1"/>
</dbReference>
<protein>
    <submittedName>
        <fullName evidence="1">Uncharacterized protein</fullName>
    </submittedName>
</protein>
<organism evidence="1 2">
    <name type="scientific">Bradyrhizobium cosmicum</name>
    <dbReference type="NCBI Taxonomy" id="1404864"/>
    <lineage>
        <taxon>Bacteria</taxon>
        <taxon>Pseudomonadati</taxon>
        <taxon>Pseudomonadota</taxon>
        <taxon>Alphaproteobacteria</taxon>
        <taxon>Hyphomicrobiales</taxon>
        <taxon>Nitrobacteraceae</taxon>
        <taxon>Bradyrhizobium</taxon>
    </lineage>
</organism>